<dbReference type="Proteomes" id="UP001152523">
    <property type="component" value="Unassembled WGS sequence"/>
</dbReference>
<comment type="similarity">
    <text evidence="1">Belongs to the DEFL family.</text>
</comment>
<keyword evidence="5" id="KW-1015">Disulfide bond</keyword>
<evidence type="ECO:0000256" key="4">
    <source>
        <dbReference type="ARBA" id="ARBA00022821"/>
    </source>
</evidence>
<name>A0AAV0CW11_9ASTE</name>
<accession>A0AAV0CW11</accession>
<keyword evidence="4" id="KW-0611">Plant defense</keyword>
<evidence type="ECO:0000313" key="6">
    <source>
        <dbReference type="EMBL" id="CAH9083799.1"/>
    </source>
</evidence>
<protein>
    <submittedName>
        <fullName evidence="6">Uncharacterized protein</fullName>
    </submittedName>
</protein>
<dbReference type="InterPro" id="IPR010851">
    <property type="entry name" value="DEFL"/>
</dbReference>
<keyword evidence="3" id="KW-0295">Fungicide</keyword>
<dbReference type="GO" id="GO:0050832">
    <property type="term" value="P:defense response to fungus"/>
    <property type="evidence" value="ECO:0007669"/>
    <property type="project" value="UniProtKB-KW"/>
</dbReference>
<sequence length="93" mass="10322">MNRSSHRCFESNINIFMAILGIAIILILQQGAATSKAKEEVLVYDNDPCTATPCNRTEDCYSACSQKAKGWVPWGCFSFKKQDPPMCCCQPPV</sequence>
<dbReference type="GO" id="GO:0031640">
    <property type="term" value="P:killing of cells of another organism"/>
    <property type="evidence" value="ECO:0007669"/>
    <property type="project" value="UniProtKB-KW"/>
</dbReference>
<proteinExistence type="inferred from homology"/>
<dbReference type="AlphaFoldDB" id="A0AAV0CW11"/>
<evidence type="ECO:0000256" key="5">
    <source>
        <dbReference type="ARBA" id="ARBA00023157"/>
    </source>
</evidence>
<dbReference type="EMBL" id="CAMAPF010000045">
    <property type="protein sequence ID" value="CAH9083799.1"/>
    <property type="molecule type" value="Genomic_DNA"/>
</dbReference>
<dbReference type="Pfam" id="PF25052">
    <property type="entry name" value="AtDEF-like"/>
    <property type="match status" value="1"/>
</dbReference>
<evidence type="ECO:0000256" key="2">
    <source>
        <dbReference type="ARBA" id="ARBA00022529"/>
    </source>
</evidence>
<evidence type="ECO:0000313" key="7">
    <source>
        <dbReference type="Proteomes" id="UP001152523"/>
    </source>
</evidence>
<organism evidence="6 7">
    <name type="scientific">Cuscuta epithymum</name>
    <dbReference type="NCBI Taxonomy" id="186058"/>
    <lineage>
        <taxon>Eukaryota</taxon>
        <taxon>Viridiplantae</taxon>
        <taxon>Streptophyta</taxon>
        <taxon>Embryophyta</taxon>
        <taxon>Tracheophyta</taxon>
        <taxon>Spermatophyta</taxon>
        <taxon>Magnoliopsida</taxon>
        <taxon>eudicotyledons</taxon>
        <taxon>Gunneridae</taxon>
        <taxon>Pentapetalae</taxon>
        <taxon>asterids</taxon>
        <taxon>lamiids</taxon>
        <taxon>Solanales</taxon>
        <taxon>Convolvulaceae</taxon>
        <taxon>Cuscuteae</taxon>
        <taxon>Cuscuta</taxon>
        <taxon>Cuscuta subgen. Cuscuta</taxon>
    </lineage>
</organism>
<keyword evidence="2" id="KW-0929">Antimicrobial</keyword>
<comment type="caution">
    <text evidence="6">The sequence shown here is derived from an EMBL/GenBank/DDBJ whole genome shotgun (WGS) entry which is preliminary data.</text>
</comment>
<keyword evidence="7" id="KW-1185">Reference proteome</keyword>
<evidence type="ECO:0000256" key="3">
    <source>
        <dbReference type="ARBA" id="ARBA00022577"/>
    </source>
</evidence>
<reference evidence="6" key="1">
    <citation type="submission" date="2022-07" db="EMBL/GenBank/DDBJ databases">
        <authorList>
            <person name="Macas J."/>
            <person name="Novak P."/>
            <person name="Neumann P."/>
        </authorList>
    </citation>
    <scope>NUCLEOTIDE SEQUENCE</scope>
</reference>
<evidence type="ECO:0000256" key="1">
    <source>
        <dbReference type="ARBA" id="ARBA00006722"/>
    </source>
</evidence>
<gene>
    <name evidence="6" type="ORF">CEPIT_LOCUS8686</name>
</gene>